<dbReference type="InterPro" id="IPR036249">
    <property type="entry name" value="Thioredoxin-like_sf"/>
</dbReference>
<keyword evidence="3" id="KW-0676">Redox-active center</keyword>
<feature type="compositionally biased region" description="Polar residues" evidence="4">
    <location>
        <begin position="1"/>
        <end position="18"/>
    </location>
</feature>
<dbReference type="CDD" id="cd03013">
    <property type="entry name" value="PRX5_like"/>
    <property type="match status" value="1"/>
</dbReference>
<dbReference type="InterPro" id="IPR013766">
    <property type="entry name" value="Thioredoxin_domain"/>
</dbReference>
<gene>
    <name evidence="6" type="ORF">PQU98_02335</name>
</gene>
<reference evidence="6 7" key="1">
    <citation type="submission" date="2023-01" db="EMBL/GenBank/DDBJ databases">
        <title>Novel species of the genus Asticcacaulis isolated from rivers.</title>
        <authorList>
            <person name="Lu H."/>
        </authorList>
    </citation>
    <scope>NUCLEOTIDE SEQUENCE [LARGE SCALE GENOMIC DNA]</scope>
    <source>
        <strain evidence="6 7">LKC15W</strain>
    </source>
</reference>
<dbReference type="EC" id="1.11.1.27" evidence="3"/>
<name>A0ABT5HFS0_9CAUL</name>
<evidence type="ECO:0000256" key="4">
    <source>
        <dbReference type="SAM" id="MobiDB-lite"/>
    </source>
</evidence>
<protein>
    <recommendedName>
        <fullName evidence="3">Glutathione-dependent peroxiredoxin</fullName>
        <ecNumber evidence="3">1.11.1.27</ecNumber>
    </recommendedName>
</protein>
<comment type="caution">
    <text evidence="6">The sequence shown here is derived from an EMBL/GenBank/DDBJ whole genome shotgun (WGS) entry which is preliminary data.</text>
</comment>
<comment type="similarity">
    <text evidence="3">Belongs to the peroxiredoxin family. Prx5 subfamily.</text>
</comment>
<keyword evidence="3" id="KW-0049">Antioxidant</keyword>
<keyword evidence="1 3" id="KW-0575">Peroxidase</keyword>
<evidence type="ECO:0000256" key="1">
    <source>
        <dbReference type="ARBA" id="ARBA00022559"/>
    </source>
</evidence>
<comment type="catalytic activity">
    <reaction evidence="3">
        <text>a hydroperoxide + 2 glutathione = an alcohol + glutathione disulfide + H2O</text>
        <dbReference type="Rhea" id="RHEA:62632"/>
        <dbReference type="ChEBI" id="CHEBI:15377"/>
        <dbReference type="ChEBI" id="CHEBI:30879"/>
        <dbReference type="ChEBI" id="CHEBI:35924"/>
        <dbReference type="ChEBI" id="CHEBI:57925"/>
        <dbReference type="ChEBI" id="CHEBI:58297"/>
        <dbReference type="EC" id="1.11.1.27"/>
    </reaction>
</comment>
<evidence type="ECO:0000313" key="7">
    <source>
        <dbReference type="Proteomes" id="UP001218579"/>
    </source>
</evidence>
<dbReference type="InterPro" id="IPR013740">
    <property type="entry name" value="Redoxin"/>
</dbReference>
<evidence type="ECO:0000256" key="3">
    <source>
        <dbReference type="RuleBase" id="RU366011"/>
    </source>
</evidence>
<keyword evidence="7" id="KW-1185">Reference proteome</keyword>
<feature type="region of interest" description="Disordered" evidence="4">
    <location>
        <begin position="1"/>
        <end position="26"/>
    </location>
</feature>
<dbReference type="EMBL" id="JAQQKV010000001">
    <property type="protein sequence ID" value="MDC7674951.1"/>
    <property type="molecule type" value="Genomic_DNA"/>
</dbReference>
<dbReference type="PANTHER" id="PTHR10430">
    <property type="entry name" value="PEROXIREDOXIN"/>
    <property type="match status" value="1"/>
</dbReference>
<dbReference type="PROSITE" id="PS51352">
    <property type="entry name" value="THIOREDOXIN_2"/>
    <property type="match status" value="1"/>
</dbReference>
<accession>A0ABT5HFS0</accession>
<dbReference type="Proteomes" id="UP001218579">
    <property type="component" value="Unassembled WGS sequence"/>
</dbReference>
<dbReference type="SUPFAM" id="SSF52833">
    <property type="entry name" value="Thioredoxin-like"/>
    <property type="match status" value="1"/>
</dbReference>
<evidence type="ECO:0000259" key="5">
    <source>
        <dbReference type="PROSITE" id="PS51352"/>
    </source>
</evidence>
<sequence>MTINTGDSLPDVTFSTPTEDGPKPISSQDVFAGKTVVLFAVPGAFTPTCSARHLPGYKDQASALKAKGVDAIVCTSVNDAFVMKAWAKDQNIGDEIVMLGDGNGDFAKAVGLTMDGSQFGMGLRSQRYALIARDGVVEKLFVEAPGEFKVSAADYVLENI</sequence>
<dbReference type="InterPro" id="IPR037944">
    <property type="entry name" value="PRX5-like"/>
</dbReference>
<evidence type="ECO:0000313" key="6">
    <source>
        <dbReference type="EMBL" id="MDC7674951.1"/>
    </source>
</evidence>
<dbReference type="RefSeq" id="WP_272743261.1">
    <property type="nucleotide sequence ID" value="NZ_JAQQKV010000001.1"/>
</dbReference>
<comment type="function">
    <text evidence="3">Thiol-specific peroxidase that catalyzes the reduction of hydrogen peroxide and organic hydroperoxides to water and alcohols, respectively. Plays a role in cell protection against oxidative stress by detoxifying peroxides.</text>
</comment>
<dbReference type="Gene3D" id="3.40.30.10">
    <property type="entry name" value="Glutaredoxin"/>
    <property type="match status" value="1"/>
</dbReference>
<evidence type="ECO:0000256" key="2">
    <source>
        <dbReference type="ARBA" id="ARBA00023002"/>
    </source>
</evidence>
<proteinExistence type="inferred from homology"/>
<dbReference type="PANTHER" id="PTHR10430:SF16">
    <property type="entry name" value="PEROXIREDOXIN-5, MITOCHONDRIAL"/>
    <property type="match status" value="1"/>
</dbReference>
<keyword evidence="2 3" id="KW-0560">Oxidoreductase</keyword>
<feature type="domain" description="Thioredoxin" evidence="5">
    <location>
        <begin position="3"/>
        <end position="160"/>
    </location>
</feature>
<dbReference type="Pfam" id="PF08534">
    <property type="entry name" value="Redoxin"/>
    <property type="match status" value="1"/>
</dbReference>
<organism evidence="6 7">
    <name type="scientific">Asticcacaulis machinosus</name>
    <dbReference type="NCBI Taxonomy" id="2984211"/>
    <lineage>
        <taxon>Bacteria</taxon>
        <taxon>Pseudomonadati</taxon>
        <taxon>Pseudomonadota</taxon>
        <taxon>Alphaproteobacteria</taxon>
        <taxon>Caulobacterales</taxon>
        <taxon>Caulobacteraceae</taxon>
        <taxon>Asticcacaulis</taxon>
    </lineage>
</organism>